<comment type="similarity">
    <text evidence="1 2">Belongs to the LOG family.</text>
</comment>
<evidence type="ECO:0000313" key="4">
    <source>
        <dbReference type="EMBL" id="QIG45550.1"/>
    </source>
</evidence>
<feature type="transmembrane region" description="Helical" evidence="3">
    <location>
        <begin position="20"/>
        <end position="39"/>
    </location>
</feature>
<dbReference type="SUPFAM" id="SSF102405">
    <property type="entry name" value="MCP/YpsA-like"/>
    <property type="match status" value="1"/>
</dbReference>
<dbReference type="GO" id="GO:0009691">
    <property type="term" value="P:cytokinin biosynthetic process"/>
    <property type="evidence" value="ECO:0007669"/>
    <property type="project" value="UniProtKB-UniRule"/>
</dbReference>
<keyword evidence="3" id="KW-0812">Transmembrane</keyword>
<accession>A0A6G6WKF7</accession>
<dbReference type="GO" id="GO:0016799">
    <property type="term" value="F:hydrolase activity, hydrolyzing N-glycosyl compounds"/>
    <property type="evidence" value="ECO:0007669"/>
    <property type="project" value="TreeGrafter"/>
</dbReference>
<keyword evidence="2" id="KW-0203">Cytokinin biosynthesis</keyword>
<evidence type="ECO:0000256" key="3">
    <source>
        <dbReference type="SAM" id="Phobius"/>
    </source>
</evidence>
<proteinExistence type="inferred from homology"/>
<dbReference type="EC" id="3.2.2.n1" evidence="2"/>
<reference evidence="4 5" key="1">
    <citation type="submission" date="2020-02" db="EMBL/GenBank/DDBJ databases">
        <title>Full genome sequence of Nocardioides sp. R-3366.</title>
        <authorList>
            <person name="Im W.-T."/>
        </authorList>
    </citation>
    <scope>NUCLEOTIDE SEQUENCE [LARGE SCALE GENOMIC DNA]</scope>
    <source>
        <strain evidence="4 5">R-3366</strain>
    </source>
</reference>
<keyword evidence="3" id="KW-1133">Transmembrane helix</keyword>
<evidence type="ECO:0000256" key="1">
    <source>
        <dbReference type="ARBA" id="ARBA00006763"/>
    </source>
</evidence>
<dbReference type="EMBL" id="CP049257">
    <property type="protein sequence ID" value="QIG45550.1"/>
    <property type="molecule type" value="Genomic_DNA"/>
</dbReference>
<gene>
    <name evidence="4" type="ORF">G5V58_24895</name>
</gene>
<dbReference type="Pfam" id="PF03641">
    <property type="entry name" value="Lysine_decarbox"/>
    <property type="match status" value="1"/>
</dbReference>
<dbReference type="RefSeq" id="WP_165238244.1">
    <property type="nucleotide sequence ID" value="NZ_CP049257.1"/>
</dbReference>
<dbReference type="Gene3D" id="3.40.50.450">
    <property type="match status" value="1"/>
</dbReference>
<dbReference type="Proteomes" id="UP000502996">
    <property type="component" value="Chromosome"/>
</dbReference>
<organism evidence="4 5">
    <name type="scientific">Nocardioides anomalus</name>
    <dbReference type="NCBI Taxonomy" id="2712223"/>
    <lineage>
        <taxon>Bacteria</taxon>
        <taxon>Bacillati</taxon>
        <taxon>Actinomycetota</taxon>
        <taxon>Actinomycetes</taxon>
        <taxon>Propionibacteriales</taxon>
        <taxon>Nocardioidaceae</taxon>
        <taxon>Nocardioides</taxon>
    </lineage>
</organism>
<keyword evidence="2" id="KW-0378">Hydrolase</keyword>
<comment type="catalytic activity">
    <reaction evidence="2">
        <text>9-ribosyl-trans-zeatin 5'-phosphate + H2O = trans-zeatin + D-ribose 5-phosphate</text>
        <dbReference type="Rhea" id="RHEA:48564"/>
        <dbReference type="ChEBI" id="CHEBI:15377"/>
        <dbReference type="ChEBI" id="CHEBI:16522"/>
        <dbReference type="ChEBI" id="CHEBI:78346"/>
        <dbReference type="ChEBI" id="CHEBI:87947"/>
        <dbReference type="EC" id="3.2.2.n1"/>
    </reaction>
</comment>
<dbReference type="AlphaFoldDB" id="A0A6G6WKF7"/>
<dbReference type="KEGG" id="nano:G5V58_24895"/>
<dbReference type="InterPro" id="IPR031100">
    <property type="entry name" value="LOG_fam"/>
</dbReference>
<evidence type="ECO:0000256" key="2">
    <source>
        <dbReference type="RuleBase" id="RU363015"/>
    </source>
</evidence>
<evidence type="ECO:0000313" key="5">
    <source>
        <dbReference type="Proteomes" id="UP000502996"/>
    </source>
</evidence>
<name>A0A6G6WKF7_9ACTN</name>
<sequence length="175" mass="18708">MRVAVFLGSSPGTERHRDAVVALADVLVAAGVGIVYGGARVGLMGLLADAALEAGGEVVGVIPRDLFDREVPHRDLTELVEVDSMHARKARMAELADAFVALPGGVGTLEELFEVFTWQLLGIHDKPVLLLDPDGFFDPLAEQLDRIVAGGYLSAERRDRLVRVTTPEELLAALG</sequence>
<protein>
    <recommendedName>
        <fullName evidence="2">Cytokinin riboside 5'-monophosphate phosphoribohydrolase</fullName>
        <ecNumber evidence="2">3.2.2.n1</ecNumber>
    </recommendedName>
</protein>
<keyword evidence="3" id="KW-0472">Membrane</keyword>
<keyword evidence="5" id="KW-1185">Reference proteome</keyword>
<dbReference type="InterPro" id="IPR005269">
    <property type="entry name" value="LOG"/>
</dbReference>
<dbReference type="PANTHER" id="PTHR31223:SF70">
    <property type="entry name" value="LOG FAMILY PROTEIN YJL055W"/>
    <property type="match status" value="1"/>
</dbReference>
<dbReference type="PANTHER" id="PTHR31223">
    <property type="entry name" value="LOG FAMILY PROTEIN YJL055W"/>
    <property type="match status" value="1"/>
</dbReference>
<dbReference type="NCBIfam" id="TIGR00730">
    <property type="entry name" value="Rossman fold protein, TIGR00730 family"/>
    <property type="match status" value="1"/>
</dbReference>
<dbReference type="GO" id="GO:0005829">
    <property type="term" value="C:cytosol"/>
    <property type="evidence" value="ECO:0007669"/>
    <property type="project" value="TreeGrafter"/>
</dbReference>
<comment type="catalytic activity">
    <reaction evidence="2">
        <text>N(6)-(dimethylallyl)adenosine 5'-phosphate + H2O = N(6)-dimethylallyladenine + D-ribose 5-phosphate</text>
        <dbReference type="Rhea" id="RHEA:48560"/>
        <dbReference type="ChEBI" id="CHEBI:15377"/>
        <dbReference type="ChEBI" id="CHEBI:17660"/>
        <dbReference type="ChEBI" id="CHEBI:57526"/>
        <dbReference type="ChEBI" id="CHEBI:78346"/>
        <dbReference type="EC" id="3.2.2.n1"/>
    </reaction>
</comment>